<evidence type="ECO:0000256" key="5">
    <source>
        <dbReference type="ARBA" id="ARBA00022989"/>
    </source>
</evidence>
<dbReference type="Gene3D" id="3.30.70.100">
    <property type="match status" value="1"/>
</dbReference>
<dbReference type="SUPFAM" id="SSF50182">
    <property type="entry name" value="Sm-like ribonucleoproteins"/>
    <property type="match status" value="1"/>
</dbReference>
<reference evidence="11 12" key="1">
    <citation type="journal article" date="2019" name="Syst. Appl. Microbiol.">
        <title>Microvirga tunisiensis sp. nov., a root nodule symbiotic bacterium isolated from Lupinus micranthus and L. luteus grown in Northern Tunisia.</title>
        <authorList>
            <person name="Msaddak A."/>
            <person name="Rejili M."/>
            <person name="Duran D."/>
            <person name="Mars M."/>
            <person name="Palacios J.M."/>
            <person name="Ruiz-Argueso T."/>
            <person name="Rey L."/>
            <person name="Imperial J."/>
        </authorList>
    </citation>
    <scope>NUCLEOTIDE SEQUENCE [LARGE SCALE GENOMIC DNA]</scope>
    <source>
        <strain evidence="11 12">Lmie10</strain>
    </source>
</reference>
<feature type="transmembrane region" description="Helical" evidence="7">
    <location>
        <begin position="169"/>
        <end position="189"/>
    </location>
</feature>
<comment type="caution">
    <text evidence="11">The sequence shown here is derived from an EMBL/GenBank/DDBJ whole genome shotgun (WGS) entry which is preliminary data.</text>
</comment>
<keyword evidence="4 7" id="KW-0812">Transmembrane</keyword>
<feature type="transmembrane region" description="Helical" evidence="7">
    <location>
        <begin position="392"/>
        <end position="410"/>
    </location>
</feature>
<feature type="transmembrane region" description="Helical" evidence="7">
    <location>
        <begin position="480"/>
        <end position="502"/>
    </location>
</feature>
<dbReference type="Gene3D" id="1.10.287.1260">
    <property type="match status" value="1"/>
</dbReference>
<dbReference type="InterPro" id="IPR010920">
    <property type="entry name" value="LSM_dom_sf"/>
</dbReference>
<dbReference type="InterPro" id="IPR006685">
    <property type="entry name" value="MscS_channel_2nd"/>
</dbReference>
<dbReference type="EMBL" id="VOSK01000068">
    <property type="protein sequence ID" value="MPR26990.1"/>
    <property type="molecule type" value="Genomic_DNA"/>
</dbReference>
<dbReference type="Pfam" id="PF00924">
    <property type="entry name" value="MS_channel_2nd"/>
    <property type="match status" value="1"/>
</dbReference>
<dbReference type="InterPro" id="IPR011014">
    <property type="entry name" value="MscS_channel_TM-2"/>
</dbReference>
<evidence type="ECO:0000313" key="12">
    <source>
        <dbReference type="Proteomes" id="UP000403266"/>
    </source>
</evidence>
<keyword evidence="5 7" id="KW-1133">Transmembrane helix</keyword>
<dbReference type="InterPro" id="IPR011066">
    <property type="entry name" value="MscS_channel_C_sf"/>
</dbReference>
<comment type="subcellular location">
    <subcellularLocation>
        <location evidence="1">Cell membrane</location>
        <topology evidence="1">Multi-pass membrane protein</topology>
    </subcellularLocation>
</comment>
<dbReference type="Pfam" id="PF21088">
    <property type="entry name" value="MS_channel_1st"/>
    <property type="match status" value="1"/>
</dbReference>
<evidence type="ECO:0000256" key="2">
    <source>
        <dbReference type="ARBA" id="ARBA00008017"/>
    </source>
</evidence>
<feature type="transmembrane region" description="Helical" evidence="7">
    <location>
        <begin position="280"/>
        <end position="298"/>
    </location>
</feature>
<evidence type="ECO:0000313" key="11">
    <source>
        <dbReference type="EMBL" id="MPR26990.1"/>
    </source>
</evidence>
<organism evidence="11 12">
    <name type="scientific">Microvirga tunisiensis</name>
    <dbReference type="NCBI Taxonomy" id="2108360"/>
    <lineage>
        <taxon>Bacteria</taxon>
        <taxon>Pseudomonadati</taxon>
        <taxon>Pseudomonadota</taxon>
        <taxon>Alphaproteobacteria</taxon>
        <taxon>Hyphomicrobiales</taxon>
        <taxon>Methylobacteriaceae</taxon>
        <taxon>Microvirga</taxon>
    </lineage>
</organism>
<gene>
    <name evidence="11" type="ORF">FS320_17655</name>
</gene>
<dbReference type="SUPFAM" id="SSF82689">
    <property type="entry name" value="Mechanosensitive channel protein MscS (YggB), C-terminal domain"/>
    <property type="match status" value="1"/>
</dbReference>
<feature type="transmembrane region" description="Helical" evidence="7">
    <location>
        <begin position="508"/>
        <end position="527"/>
    </location>
</feature>
<evidence type="ECO:0000256" key="3">
    <source>
        <dbReference type="ARBA" id="ARBA00022475"/>
    </source>
</evidence>
<evidence type="ECO:0000259" key="10">
    <source>
        <dbReference type="Pfam" id="PF21088"/>
    </source>
</evidence>
<protein>
    <submittedName>
        <fullName evidence="11">Mechanosensitive ion channel</fullName>
    </submittedName>
</protein>
<dbReference type="InterPro" id="IPR023408">
    <property type="entry name" value="MscS_beta-dom_sf"/>
</dbReference>
<evidence type="ECO:0000259" key="9">
    <source>
        <dbReference type="Pfam" id="PF21082"/>
    </source>
</evidence>
<dbReference type="GO" id="GO:0008381">
    <property type="term" value="F:mechanosensitive monoatomic ion channel activity"/>
    <property type="evidence" value="ECO:0007669"/>
    <property type="project" value="InterPro"/>
</dbReference>
<feature type="domain" description="Mechanosensitive ion channel MscS C-terminal" evidence="9">
    <location>
        <begin position="596"/>
        <end position="683"/>
    </location>
</feature>
<dbReference type="InterPro" id="IPR049142">
    <property type="entry name" value="MS_channel_1st"/>
</dbReference>
<proteinExistence type="inferred from homology"/>
<evidence type="ECO:0000256" key="6">
    <source>
        <dbReference type="ARBA" id="ARBA00023136"/>
    </source>
</evidence>
<dbReference type="Proteomes" id="UP000403266">
    <property type="component" value="Unassembled WGS sequence"/>
</dbReference>
<feature type="domain" description="Mechanosensitive ion channel MscS" evidence="8">
    <location>
        <begin position="525"/>
        <end position="590"/>
    </location>
</feature>
<keyword evidence="6 7" id="KW-0472">Membrane</keyword>
<dbReference type="PANTHER" id="PTHR30460">
    <property type="entry name" value="MODERATE CONDUCTANCE MECHANOSENSITIVE CHANNEL YBIO"/>
    <property type="match status" value="1"/>
</dbReference>
<evidence type="ECO:0000256" key="7">
    <source>
        <dbReference type="SAM" id="Phobius"/>
    </source>
</evidence>
<evidence type="ECO:0000256" key="1">
    <source>
        <dbReference type="ARBA" id="ARBA00004651"/>
    </source>
</evidence>
<name>A0A5N7MK02_9HYPH</name>
<keyword evidence="3" id="KW-1003">Cell membrane</keyword>
<accession>A0A5N7MK02</accession>
<feature type="transmembrane region" description="Helical" evidence="7">
    <location>
        <begin position="319"/>
        <end position="337"/>
    </location>
</feature>
<keyword evidence="12" id="KW-1185">Reference proteome</keyword>
<dbReference type="InterPro" id="IPR045276">
    <property type="entry name" value="YbiO_bact"/>
</dbReference>
<dbReference type="Pfam" id="PF21082">
    <property type="entry name" value="MS_channel_3rd"/>
    <property type="match status" value="1"/>
</dbReference>
<evidence type="ECO:0000256" key="4">
    <source>
        <dbReference type="ARBA" id="ARBA00022692"/>
    </source>
</evidence>
<dbReference type="GO" id="GO:0005886">
    <property type="term" value="C:plasma membrane"/>
    <property type="evidence" value="ECO:0007669"/>
    <property type="project" value="UniProtKB-SubCell"/>
</dbReference>
<dbReference type="SUPFAM" id="SSF82861">
    <property type="entry name" value="Mechanosensitive channel protein MscS (YggB), transmembrane region"/>
    <property type="match status" value="1"/>
</dbReference>
<feature type="transmembrane region" description="Helical" evidence="7">
    <location>
        <begin position="425"/>
        <end position="443"/>
    </location>
</feature>
<feature type="transmembrane region" description="Helical" evidence="7">
    <location>
        <begin position="119"/>
        <end position="139"/>
    </location>
</feature>
<comment type="similarity">
    <text evidence="2">Belongs to the MscS (TC 1.A.23) family.</text>
</comment>
<evidence type="ECO:0000259" key="8">
    <source>
        <dbReference type="Pfam" id="PF00924"/>
    </source>
</evidence>
<sequence>MRGHLWSKVLAAAFYGVVLLFLASAGSLGAKAQSAPALSPPPPQVQQLLQLLQDPAVRSWIDEQRKPPVAVTTSEMMMQRITGLRERLAALAAAMPRLPDEFRNASGRLLGELQGRRPVSVLLLVIGFLALGTGAERLFRRVTASSRKWVVTRPVNATSERLHAIALRFVFNLADIAIFAVGSIGAFLALDWPPLLRQVVVAYLFAAVMLRLVLMASRFLLAPDHAAPEDAERFRLIPMGRAAAQFWHRRLALFVGWFAFGWATVDVLKILGFTPEARAVVAYALGLGLLVIALNAVWTRPLPGSSEVAETGTPRRMSHTVVASLFSIYFILLWGLWVAGLMGFFWLAAVAFLLPAAIAITEKASRHALRPHEGSGASGQTGLMAVYLDRGIRALLIAGAVLLLADAWHIDLVEMTSRDTLLTRLIRGALSAVVILLAADLVWQMTKTLIDKRLTRAQSVPSATSEVASREARLRTLLPIFRNVAFAVLAIVAVLMVLSALGVEIGPLIAGAGIAGVAIGFGAQTLVKDVISGVFYLLDDAFRVGEYIQSGSYKGTVESFSLRSVKLRHHRGPVYTVPFGELGAVENMSRDWVIDKFQIGITYDSDLEKARKLIKNIGQDMAADPEFAPNIIEPLKMQGVEQFGEFAIQIRCKMTTRPGEQFVIRRKAFARIKQAFQDNGIKFAVPTVQVAGGGEAAAAVAQEGLQLVKPAGAAE</sequence>
<feature type="transmembrane region" description="Helical" evidence="7">
    <location>
        <begin position="251"/>
        <end position="274"/>
    </location>
</feature>
<feature type="transmembrane region" description="Helical" evidence="7">
    <location>
        <begin position="195"/>
        <end position="214"/>
    </location>
</feature>
<dbReference type="AlphaFoldDB" id="A0A5N7MK02"/>
<dbReference type="InterPro" id="IPR049278">
    <property type="entry name" value="MS_channel_C"/>
</dbReference>
<dbReference type="PANTHER" id="PTHR30460:SF0">
    <property type="entry name" value="MODERATE CONDUCTANCE MECHANOSENSITIVE CHANNEL YBIO"/>
    <property type="match status" value="1"/>
</dbReference>
<feature type="transmembrane region" description="Helical" evidence="7">
    <location>
        <begin position="343"/>
        <end position="361"/>
    </location>
</feature>
<dbReference type="Gene3D" id="2.30.30.60">
    <property type="match status" value="1"/>
</dbReference>
<feature type="domain" description="Mechanosensitive ion channel transmembrane helices 2/3" evidence="10">
    <location>
        <begin position="488"/>
        <end position="524"/>
    </location>
</feature>